<comment type="subunit">
    <text evidence="3 15">Monomer.</text>
</comment>
<proteinExistence type="inferred from homology"/>
<dbReference type="GO" id="GO:0008534">
    <property type="term" value="F:oxidized purine nucleobase lesion DNA N-glycosylase activity"/>
    <property type="evidence" value="ECO:0007669"/>
    <property type="project" value="UniProtKB-EC"/>
</dbReference>
<evidence type="ECO:0000313" key="19">
    <source>
        <dbReference type="Proteomes" id="UP001064933"/>
    </source>
</evidence>
<sequence length="297" mass="32009">MPELPEVEVTRLSFASTIEGARVLDVRMGKPLRWPLGVEPARLVGRRVGATLRRGKYLWLPLQMTSGEPLPHPAAAGAASDAPSWEPAVDGGLLLHLGMSGSLAFREQPPTAGPHDHFELVTDRGVLRLTDPRRFGAVVWSEGLDVAPAAKLLAGMGLEPFDVDFHGAHLHEGFKGRRVAIKQAILAGDVVVGAGNIYACEALFMAGIDPRMAAGKISRPRAEKLARALRQVLGEALEAGGSTLRDFKDAHGVAGSFQMQARVYGREGQPCRTCGTLIRRIVQGQRSTFFCPVCQKR</sequence>
<evidence type="ECO:0000259" key="16">
    <source>
        <dbReference type="PROSITE" id="PS51066"/>
    </source>
</evidence>
<dbReference type="Pfam" id="PF06831">
    <property type="entry name" value="H2TH"/>
    <property type="match status" value="1"/>
</dbReference>
<comment type="function">
    <text evidence="15">Involved in base excision repair of DNA damaged by oxidation or by mutagenic agents. Acts as DNA glycosylase that recognizes and removes damaged bases. Has a preference for oxidized purines, such as 7,8-dihydro-8-oxoguanine (8-oxoG). Has AP (apurinic/apyrimidinic) lyase activity and introduces nicks in the DNA strand. Cleaves the DNA backbone by beta-delta elimination to generate a single-strand break at the site of the removed base with both 3'- and 5'-phosphates.</text>
</comment>
<keyword evidence="6 15" id="KW-0863">Zinc-finger</keyword>
<dbReference type="InterPro" id="IPR035937">
    <property type="entry name" value="FPG_N"/>
</dbReference>
<dbReference type="Pfam" id="PF06827">
    <property type="entry name" value="zf-FPG_IleRS"/>
    <property type="match status" value="1"/>
</dbReference>
<keyword evidence="4 15" id="KW-0479">Metal-binding</keyword>
<dbReference type="EC" id="4.2.99.18" evidence="15"/>
<dbReference type="InterPro" id="IPR012319">
    <property type="entry name" value="FPG_cat"/>
</dbReference>
<dbReference type="SUPFAM" id="SSF46946">
    <property type="entry name" value="S13-like H2TH domain"/>
    <property type="match status" value="1"/>
</dbReference>
<accession>A0ABY6AYT6</accession>
<dbReference type="EMBL" id="CP104562">
    <property type="protein sequence ID" value="UXH77443.1"/>
    <property type="molecule type" value="Genomic_DNA"/>
</dbReference>
<feature type="binding site" evidence="15">
    <location>
        <position position="177"/>
    </location>
    <ligand>
        <name>DNA</name>
        <dbReference type="ChEBI" id="CHEBI:16991"/>
    </ligand>
</feature>
<evidence type="ECO:0000256" key="4">
    <source>
        <dbReference type="ARBA" id="ARBA00022723"/>
    </source>
</evidence>
<dbReference type="Pfam" id="PF01149">
    <property type="entry name" value="Fapy_DNA_glyco"/>
    <property type="match status" value="1"/>
</dbReference>
<dbReference type="EC" id="3.2.2.23" evidence="15"/>
<evidence type="ECO:0000256" key="9">
    <source>
        <dbReference type="ARBA" id="ARBA00023125"/>
    </source>
</evidence>
<keyword evidence="5 15" id="KW-0227">DNA damage</keyword>
<keyword evidence="7 15" id="KW-0378">Hydrolase</keyword>
<dbReference type="Gene3D" id="1.10.8.50">
    <property type="match status" value="1"/>
</dbReference>
<feature type="binding site" evidence="15">
    <location>
        <position position="115"/>
    </location>
    <ligand>
        <name>DNA</name>
        <dbReference type="ChEBI" id="CHEBI:16991"/>
    </ligand>
</feature>
<dbReference type="SMART" id="SM01232">
    <property type="entry name" value="H2TH"/>
    <property type="match status" value="1"/>
</dbReference>
<dbReference type="GO" id="GO:0140078">
    <property type="term" value="F:class I DNA-(apurinic or apyrimidinic site) endonuclease activity"/>
    <property type="evidence" value="ECO:0007669"/>
    <property type="project" value="UniProtKB-EC"/>
</dbReference>
<dbReference type="Proteomes" id="UP001064933">
    <property type="component" value="Chromosome"/>
</dbReference>
<feature type="active site" description="Proton donor; for beta-elimination activity" evidence="15">
    <location>
        <position position="56"/>
    </location>
</feature>
<evidence type="ECO:0000256" key="5">
    <source>
        <dbReference type="ARBA" id="ARBA00022763"/>
    </source>
</evidence>
<dbReference type="SUPFAM" id="SSF57716">
    <property type="entry name" value="Glucocorticoid receptor-like (DNA-binding domain)"/>
    <property type="match status" value="1"/>
</dbReference>
<dbReference type="InterPro" id="IPR020629">
    <property type="entry name" value="FPG_Glyclase"/>
</dbReference>
<evidence type="ECO:0000256" key="3">
    <source>
        <dbReference type="ARBA" id="ARBA00011245"/>
    </source>
</evidence>
<feature type="domain" description="FPG-type" evidence="16">
    <location>
        <begin position="262"/>
        <end position="296"/>
    </location>
</feature>
<keyword evidence="9 15" id="KW-0238">DNA-binding</keyword>
<feature type="domain" description="Formamidopyrimidine-DNA glycosylase catalytic" evidence="17">
    <location>
        <begin position="2"/>
        <end position="136"/>
    </location>
</feature>
<evidence type="ECO:0000256" key="2">
    <source>
        <dbReference type="ARBA" id="ARBA00009409"/>
    </source>
</evidence>
<feature type="active site" description="Proton donor; for delta-elimination activity" evidence="15">
    <location>
        <position position="286"/>
    </location>
</feature>
<dbReference type="SMART" id="SM00898">
    <property type="entry name" value="Fapy_DNA_glyco"/>
    <property type="match status" value="1"/>
</dbReference>
<dbReference type="InterPro" id="IPR000214">
    <property type="entry name" value="Znf_DNA_glyclase/AP_lyase"/>
</dbReference>
<evidence type="ECO:0000256" key="11">
    <source>
        <dbReference type="ARBA" id="ARBA00023239"/>
    </source>
</evidence>
<dbReference type="Gene3D" id="3.20.190.10">
    <property type="entry name" value="MutM-like, N-terminal"/>
    <property type="match status" value="1"/>
</dbReference>
<evidence type="ECO:0000313" key="18">
    <source>
        <dbReference type="EMBL" id="UXH77443.1"/>
    </source>
</evidence>
<dbReference type="HAMAP" id="MF_00103">
    <property type="entry name" value="Fapy_DNA_glycosyl"/>
    <property type="match status" value="1"/>
</dbReference>
<dbReference type="RefSeq" id="WP_261757191.1">
    <property type="nucleotide sequence ID" value="NZ_CP104562.2"/>
</dbReference>
<keyword evidence="8 15" id="KW-0862">Zinc</keyword>
<evidence type="ECO:0000256" key="15">
    <source>
        <dbReference type="HAMAP-Rule" id="MF_00103"/>
    </source>
</evidence>
<feature type="binding site" evidence="15">
    <location>
        <position position="133"/>
    </location>
    <ligand>
        <name>DNA</name>
        <dbReference type="ChEBI" id="CHEBI:16991"/>
    </ligand>
</feature>
<evidence type="ECO:0000256" key="6">
    <source>
        <dbReference type="ARBA" id="ARBA00022771"/>
    </source>
</evidence>
<protein>
    <recommendedName>
        <fullName evidence="15">Formamidopyrimidine-DNA glycosylase</fullName>
        <shortName evidence="15">Fapy-DNA glycosylase</shortName>
        <ecNumber evidence="15">3.2.2.23</ecNumber>
    </recommendedName>
    <alternativeName>
        <fullName evidence="15">DNA-(apurinic or apyrimidinic site) lyase MutM</fullName>
        <shortName evidence="15">AP lyase MutM</shortName>
        <ecNumber evidence="15">4.2.99.18</ecNumber>
    </alternativeName>
</protein>
<evidence type="ECO:0000256" key="14">
    <source>
        <dbReference type="ARBA" id="ARBA00044632"/>
    </source>
</evidence>
<dbReference type="InterPro" id="IPR010663">
    <property type="entry name" value="Znf_FPG/IleRS"/>
</dbReference>
<feature type="active site" description="Proton donor" evidence="15">
    <location>
        <position position="3"/>
    </location>
</feature>
<evidence type="ECO:0000256" key="1">
    <source>
        <dbReference type="ARBA" id="ARBA00001668"/>
    </source>
</evidence>
<evidence type="ECO:0000256" key="10">
    <source>
        <dbReference type="ARBA" id="ARBA00023204"/>
    </source>
</evidence>
<dbReference type="NCBIfam" id="TIGR00577">
    <property type="entry name" value="fpg"/>
    <property type="match status" value="1"/>
</dbReference>
<name>A0ABY6AYT6_9BURK</name>
<evidence type="ECO:0000256" key="12">
    <source>
        <dbReference type="ARBA" id="ARBA00023268"/>
    </source>
</evidence>
<dbReference type="InterPro" id="IPR015886">
    <property type="entry name" value="H2TH_FPG"/>
</dbReference>
<evidence type="ECO:0000256" key="8">
    <source>
        <dbReference type="ARBA" id="ARBA00022833"/>
    </source>
</evidence>
<dbReference type="PANTHER" id="PTHR22993">
    <property type="entry name" value="FORMAMIDOPYRIMIDINE-DNA GLYCOSYLASE"/>
    <property type="match status" value="1"/>
</dbReference>
<keyword evidence="19" id="KW-1185">Reference proteome</keyword>
<evidence type="ECO:0000259" key="17">
    <source>
        <dbReference type="PROSITE" id="PS51068"/>
    </source>
</evidence>
<dbReference type="CDD" id="cd08966">
    <property type="entry name" value="EcFpg-like_N"/>
    <property type="match status" value="1"/>
</dbReference>
<gene>
    <name evidence="15 18" type="primary">mutM</name>
    <name evidence="15" type="synonym">fpg</name>
    <name evidence="18" type="ORF">N4261_20965</name>
</gene>
<dbReference type="InterPro" id="IPR015887">
    <property type="entry name" value="DNA_glyclase_Znf_dom_DNA_BS"/>
</dbReference>
<dbReference type="PROSITE" id="PS51066">
    <property type="entry name" value="ZF_FPG_2"/>
    <property type="match status" value="1"/>
</dbReference>
<reference evidence="18" key="1">
    <citation type="submission" date="2022-10" db="EMBL/GenBank/DDBJ databases">
        <title>Characterization and whole genome sequencing of a new Roseateles species, isolated from fresh water.</title>
        <authorList>
            <person name="Guliayeva D.Y."/>
            <person name="Akhremchuk A.E."/>
            <person name="Sikolenko M.A."/>
            <person name="Valentovich L.N."/>
            <person name="Sidarenka A.V."/>
        </authorList>
    </citation>
    <scope>NUCLEOTIDE SEQUENCE</scope>
    <source>
        <strain evidence="18">BIM B-1768</strain>
    </source>
</reference>
<dbReference type="SUPFAM" id="SSF81624">
    <property type="entry name" value="N-terminal domain of MutM-like DNA repair proteins"/>
    <property type="match status" value="1"/>
</dbReference>
<comment type="cofactor">
    <cofactor evidence="15">
        <name>Zn(2+)</name>
        <dbReference type="ChEBI" id="CHEBI:29105"/>
    </cofactor>
    <text evidence="15">Binds 1 zinc ion per subunit.</text>
</comment>
<dbReference type="InterPro" id="IPR010979">
    <property type="entry name" value="Ribosomal_uS13-like_H2TH"/>
</dbReference>
<keyword evidence="11 15" id="KW-0456">Lyase</keyword>
<keyword evidence="10 15" id="KW-0234">DNA repair</keyword>
<evidence type="ECO:0000256" key="13">
    <source>
        <dbReference type="ARBA" id="ARBA00023295"/>
    </source>
</evidence>
<comment type="similarity">
    <text evidence="2 15">Belongs to the FPG family.</text>
</comment>
<dbReference type="PROSITE" id="PS51068">
    <property type="entry name" value="FPG_CAT"/>
    <property type="match status" value="1"/>
</dbReference>
<keyword evidence="13 15" id="KW-0326">Glycosidase</keyword>
<organism evidence="18 19">
    <name type="scientific">Roseateles amylovorans</name>
    <dbReference type="NCBI Taxonomy" id="2978473"/>
    <lineage>
        <taxon>Bacteria</taxon>
        <taxon>Pseudomonadati</taxon>
        <taxon>Pseudomonadota</taxon>
        <taxon>Betaproteobacteria</taxon>
        <taxon>Burkholderiales</taxon>
        <taxon>Sphaerotilaceae</taxon>
        <taxon>Roseateles</taxon>
    </lineage>
</organism>
<dbReference type="PROSITE" id="PS01242">
    <property type="entry name" value="ZF_FPG_1"/>
    <property type="match status" value="1"/>
</dbReference>
<keyword evidence="12 15" id="KW-0511">Multifunctional enzyme</keyword>
<feature type="active site" description="Schiff-base intermediate with DNA" evidence="15">
    <location>
        <position position="2"/>
    </location>
</feature>
<comment type="catalytic activity">
    <reaction evidence="14 15">
        <text>2'-deoxyribonucleotide-(2'-deoxyribose 5'-phosphate)-2'-deoxyribonucleotide-DNA = a 3'-end 2'-deoxyribonucleotide-(2,3-dehydro-2,3-deoxyribose 5'-phosphate)-DNA + a 5'-end 5'-phospho-2'-deoxyribonucleoside-DNA + H(+)</text>
        <dbReference type="Rhea" id="RHEA:66592"/>
        <dbReference type="Rhea" id="RHEA-COMP:13180"/>
        <dbReference type="Rhea" id="RHEA-COMP:16897"/>
        <dbReference type="Rhea" id="RHEA-COMP:17067"/>
        <dbReference type="ChEBI" id="CHEBI:15378"/>
        <dbReference type="ChEBI" id="CHEBI:136412"/>
        <dbReference type="ChEBI" id="CHEBI:157695"/>
        <dbReference type="ChEBI" id="CHEBI:167181"/>
        <dbReference type="EC" id="4.2.99.18"/>
    </reaction>
</comment>
<dbReference type="NCBIfam" id="NF002211">
    <property type="entry name" value="PRK01103.1"/>
    <property type="match status" value="1"/>
</dbReference>
<dbReference type="PANTHER" id="PTHR22993:SF9">
    <property type="entry name" value="FORMAMIDOPYRIMIDINE-DNA GLYCOSYLASE"/>
    <property type="match status" value="1"/>
</dbReference>
<comment type="catalytic activity">
    <reaction evidence="1 15">
        <text>Hydrolysis of DNA containing ring-opened 7-methylguanine residues, releasing 2,6-diamino-4-hydroxy-5-(N-methyl)formamidopyrimidine.</text>
        <dbReference type="EC" id="3.2.2.23"/>
    </reaction>
</comment>
<evidence type="ECO:0000256" key="7">
    <source>
        <dbReference type="ARBA" id="ARBA00022801"/>
    </source>
</evidence>